<dbReference type="Proteomes" id="UP000585721">
    <property type="component" value="Unassembled WGS sequence"/>
</dbReference>
<dbReference type="InterPro" id="IPR045569">
    <property type="entry name" value="Metalloprtase-TldD/E_C"/>
</dbReference>
<protein>
    <submittedName>
        <fullName evidence="5">PmbA protein</fullName>
    </submittedName>
</protein>
<dbReference type="InterPro" id="IPR036059">
    <property type="entry name" value="TldD/PmbA_sf"/>
</dbReference>
<dbReference type="PANTHER" id="PTHR43421">
    <property type="entry name" value="METALLOPROTEASE PMBA"/>
    <property type="match status" value="1"/>
</dbReference>
<feature type="domain" description="Metalloprotease TldD/E N-terminal" evidence="2">
    <location>
        <begin position="33"/>
        <end position="96"/>
    </location>
</feature>
<feature type="domain" description="Metalloprotease TldD/E central" evidence="4">
    <location>
        <begin position="128"/>
        <end position="231"/>
    </location>
</feature>
<dbReference type="GO" id="GO:0008237">
    <property type="term" value="F:metallopeptidase activity"/>
    <property type="evidence" value="ECO:0007669"/>
    <property type="project" value="InterPro"/>
</dbReference>
<dbReference type="NCBIfam" id="NF008268">
    <property type="entry name" value="PRK11040.1"/>
    <property type="match status" value="1"/>
</dbReference>
<evidence type="ECO:0000259" key="4">
    <source>
        <dbReference type="Pfam" id="PF19290"/>
    </source>
</evidence>
<proteinExistence type="inferred from homology"/>
<reference evidence="5 6" key="1">
    <citation type="submission" date="2020-08" db="EMBL/GenBank/DDBJ databases">
        <title>Genomic Encyclopedia of Type Strains, Phase IV (KMG-IV): sequencing the most valuable type-strain genomes for metagenomic binning, comparative biology and taxonomic classification.</title>
        <authorList>
            <person name="Goeker M."/>
        </authorList>
    </citation>
    <scope>NUCLEOTIDE SEQUENCE [LARGE SCALE GENOMIC DNA]</scope>
    <source>
        <strain evidence="5 6">DSM 22975</strain>
    </source>
</reference>
<accession>A0A841GJK2</accession>
<dbReference type="GO" id="GO:0006508">
    <property type="term" value="P:proteolysis"/>
    <property type="evidence" value="ECO:0007669"/>
    <property type="project" value="InterPro"/>
</dbReference>
<name>A0A841GJK2_9GAMM</name>
<dbReference type="InterPro" id="IPR035068">
    <property type="entry name" value="TldD/PmbA_N"/>
</dbReference>
<evidence type="ECO:0000313" key="5">
    <source>
        <dbReference type="EMBL" id="MBB6056866.1"/>
    </source>
</evidence>
<dbReference type="Pfam" id="PF19289">
    <property type="entry name" value="PmbA_TldD_3rd"/>
    <property type="match status" value="1"/>
</dbReference>
<sequence>MNSQEQVLQEQHKLEQVISDALQIAQELGADTAEISISKQTGISVNTRGGEVENIEFNKDGALGIAVYRDGRKGSSSTADLSTAAIRRCIEASLEISRYTAVDVCAGLAERELMAWDAPELALLYPVALDPQYGIELARRCEQHALSLDKRIKQSDSGSFSSHHGIKVYGNTHGFVKGYAASRHSLSCVLIGELDGDMQRDYSYSTARELSDLWTPERIAEEAVQRTVSHLGGRKIATTEVPVLFLPEAANSLFGHLVSAISGGNLYRKSSFLLDSLGQSLFPAWLQINEYAHLPKGLASSPFDNEGVRTCDRAIIQDGVLQTYLLTAYSGRKLGMQSTGHAGGIHNWRVDGQGQTLDALIKQMGTGLVVSELMGQGVNIVTGDYSRGATGFWVENGQIAYPVEEITIAGNLKEMFSQIVAVGSDIDPRCSLQSGSVLIERMKIAGN</sequence>
<dbReference type="RefSeq" id="WP_188027584.1">
    <property type="nucleotide sequence ID" value="NZ_JACHGR010000010.1"/>
</dbReference>
<comment type="caution">
    <text evidence="5">The sequence shown here is derived from an EMBL/GenBank/DDBJ whole genome shotgun (WGS) entry which is preliminary data.</text>
</comment>
<evidence type="ECO:0000259" key="2">
    <source>
        <dbReference type="Pfam" id="PF01523"/>
    </source>
</evidence>
<dbReference type="PANTHER" id="PTHR43421:SF1">
    <property type="entry name" value="METALLOPROTEASE PMBA"/>
    <property type="match status" value="1"/>
</dbReference>
<feature type="domain" description="Metalloprotease TldD/E C-terminal" evidence="3">
    <location>
        <begin position="239"/>
        <end position="446"/>
    </location>
</feature>
<gene>
    <name evidence="5" type="ORF">HNR75_002813</name>
</gene>
<keyword evidence="6" id="KW-1185">Reference proteome</keyword>
<evidence type="ECO:0000256" key="1">
    <source>
        <dbReference type="ARBA" id="ARBA00005836"/>
    </source>
</evidence>
<evidence type="ECO:0000313" key="6">
    <source>
        <dbReference type="Proteomes" id="UP000585721"/>
    </source>
</evidence>
<dbReference type="Pfam" id="PF19290">
    <property type="entry name" value="PmbA_TldD_2nd"/>
    <property type="match status" value="1"/>
</dbReference>
<dbReference type="InterPro" id="IPR002510">
    <property type="entry name" value="Metalloprtase-TldD/E_N"/>
</dbReference>
<dbReference type="SUPFAM" id="SSF111283">
    <property type="entry name" value="Putative modulator of DNA gyrase, PmbA/TldD"/>
    <property type="match status" value="1"/>
</dbReference>
<organism evidence="5 6">
    <name type="scientific">Tolumonas osonensis</name>
    <dbReference type="NCBI Taxonomy" id="675874"/>
    <lineage>
        <taxon>Bacteria</taxon>
        <taxon>Pseudomonadati</taxon>
        <taxon>Pseudomonadota</taxon>
        <taxon>Gammaproteobacteria</taxon>
        <taxon>Aeromonadales</taxon>
        <taxon>Aeromonadaceae</taxon>
        <taxon>Tolumonas</taxon>
    </lineage>
</organism>
<dbReference type="InterPro" id="IPR045570">
    <property type="entry name" value="Metalloprtase-TldD/E_cen_dom"/>
</dbReference>
<comment type="similarity">
    <text evidence="1">Belongs to the peptidase U62 family.</text>
</comment>
<dbReference type="Pfam" id="PF01523">
    <property type="entry name" value="PmbA_TldD_1st"/>
    <property type="match status" value="1"/>
</dbReference>
<dbReference type="AlphaFoldDB" id="A0A841GJK2"/>
<dbReference type="Gene3D" id="3.30.2290.10">
    <property type="entry name" value="PmbA/TldD superfamily"/>
    <property type="match status" value="1"/>
</dbReference>
<dbReference type="GO" id="GO:0005829">
    <property type="term" value="C:cytosol"/>
    <property type="evidence" value="ECO:0007669"/>
    <property type="project" value="TreeGrafter"/>
</dbReference>
<evidence type="ECO:0000259" key="3">
    <source>
        <dbReference type="Pfam" id="PF19289"/>
    </source>
</evidence>
<dbReference type="InterPro" id="IPR047657">
    <property type="entry name" value="PmbA"/>
</dbReference>
<dbReference type="EMBL" id="JACHGR010000010">
    <property type="protein sequence ID" value="MBB6056866.1"/>
    <property type="molecule type" value="Genomic_DNA"/>
</dbReference>